<dbReference type="Gene3D" id="3.40.50.620">
    <property type="entry name" value="HUPs"/>
    <property type="match status" value="2"/>
</dbReference>
<dbReference type="EMBL" id="QEHR01000003">
    <property type="protein sequence ID" value="PVW15812.1"/>
    <property type="molecule type" value="Genomic_DNA"/>
</dbReference>
<feature type="domain" description="UspA" evidence="2">
    <location>
        <begin position="1"/>
        <end position="140"/>
    </location>
</feature>
<organism evidence="3 4">
    <name type="scientific">Marixanthomonas spongiae</name>
    <dbReference type="NCBI Taxonomy" id="2174845"/>
    <lineage>
        <taxon>Bacteria</taxon>
        <taxon>Pseudomonadati</taxon>
        <taxon>Bacteroidota</taxon>
        <taxon>Flavobacteriia</taxon>
        <taxon>Flavobacteriales</taxon>
        <taxon>Flavobacteriaceae</taxon>
        <taxon>Marixanthomonas</taxon>
    </lineage>
</organism>
<name>A0A2U0I3X5_9FLAO</name>
<accession>A0A2U0I3X5</accession>
<dbReference type="SUPFAM" id="SSF52402">
    <property type="entry name" value="Adenine nucleotide alpha hydrolases-like"/>
    <property type="match status" value="2"/>
</dbReference>
<comment type="similarity">
    <text evidence="1">Belongs to the universal stress protein A family.</text>
</comment>
<dbReference type="InterPro" id="IPR006015">
    <property type="entry name" value="Universal_stress_UspA"/>
</dbReference>
<dbReference type="PRINTS" id="PR01438">
    <property type="entry name" value="UNVRSLSTRESS"/>
</dbReference>
<evidence type="ECO:0000313" key="4">
    <source>
        <dbReference type="Proteomes" id="UP000245962"/>
    </source>
</evidence>
<dbReference type="CDD" id="cd00293">
    <property type="entry name" value="USP-like"/>
    <property type="match status" value="1"/>
</dbReference>
<dbReference type="Pfam" id="PF00582">
    <property type="entry name" value="Usp"/>
    <property type="match status" value="2"/>
</dbReference>
<dbReference type="RefSeq" id="WP_116693835.1">
    <property type="nucleotide sequence ID" value="NZ_QEHR01000003.1"/>
</dbReference>
<dbReference type="Proteomes" id="UP000245962">
    <property type="component" value="Unassembled WGS sequence"/>
</dbReference>
<dbReference type="PANTHER" id="PTHR46268">
    <property type="entry name" value="STRESS RESPONSE PROTEIN NHAX"/>
    <property type="match status" value="1"/>
</dbReference>
<feature type="domain" description="UspA" evidence="2">
    <location>
        <begin position="149"/>
        <end position="278"/>
    </location>
</feature>
<evidence type="ECO:0000259" key="2">
    <source>
        <dbReference type="Pfam" id="PF00582"/>
    </source>
</evidence>
<gene>
    <name evidence="3" type="ORF">DDV96_05970</name>
</gene>
<dbReference type="OrthoDB" id="9788959at2"/>
<evidence type="ECO:0000313" key="3">
    <source>
        <dbReference type="EMBL" id="PVW15812.1"/>
    </source>
</evidence>
<dbReference type="InterPro" id="IPR014729">
    <property type="entry name" value="Rossmann-like_a/b/a_fold"/>
</dbReference>
<dbReference type="PANTHER" id="PTHR46268:SF6">
    <property type="entry name" value="UNIVERSAL STRESS PROTEIN UP12"/>
    <property type="match status" value="1"/>
</dbReference>
<proteinExistence type="inferred from homology"/>
<reference evidence="3 4" key="1">
    <citation type="submission" date="2018-04" db="EMBL/GenBank/DDBJ databases">
        <title>Marixanthomonas spongiae HN-E44 sp. nov., isolated from a marine sponge.</title>
        <authorList>
            <person name="Luo L."/>
            <person name="Zhuang L."/>
        </authorList>
    </citation>
    <scope>NUCLEOTIDE SEQUENCE [LARGE SCALE GENOMIC DNA]</scope>
    <source>
        <strain evidence="3 4">HN-E44</strain>
    </source>
</reference>
<dbReference type="AlphaFoldDB" id="A0A2U0I3X5"/>
<dbReference type="InterPro" id="IPR006016">
    <property type="entry name" value="UspA"/>
</dbReference>
<protein>
    <submittedName>
        <fullName evidence="3">Universal stress protein</fullName>
    </submittedName>
</protein>
<keyword evidence="4" id="KW-1185">Reference proteome</keyword>
<sequence length="279" mass="30884">MKTILIPVDFSKESEKALSVGAIIANRIAAKLVLTHMTDLNNNQEREGATDVISKKSSYSKLVAKRFDDFLQKDFLTGVLVEPLMQHHIDFNSISSLAEDISADLIIMGSKGKKELAEGVTGSNTEKVVRSSKVPVLVVKGNELNFSSDRILFVSDFNEESIDAYKRVCGIAEMLQSKMNFLYINLPGEAFKSTTKMDEVLFHFFSKAEHPDPVGAIKQVNRIADYSIKEGIYNFSNLTATDIIAIPTHGSNDISNTFHESISEDVANHSIIPVLTLRI</sequence>
<comment type="caution">
    <text evidence="3">The sequence shown here is derived from an EMBL/GenBank/DDBJ whole genome shotgun (WGS) entry which is preliminary data.</text>
</comment>
<evidence type="ECO:0000256" key="1">
    <source>
        <dbReference type="ARBA" id="ARBA00008791"/>
    </source>
</evidence>